<evidence type="ECO:0000313" key="15">
    <source>
        <dbReference type="Ensembl" id="ENSSFAP00005043515.1"/>
    </source>
</evidence>
<evidence type="ECO:0000256" key="11">
    <source>
        <dbReference type="ARBA" id="ARBA00023242"/>
    </source>
</evidence>
<feature type="domain" description="C2H2-type" evidence="14">
    <location>
        <begin position="277"/>
        <end position="304"/>
    </location>
</feature>
<reference evidence="15" key="3">
    <citation type="submission" date="2025-09" db="UniProtKB">
        <authorList>
            <consortium name="Ensembl"/>
        </authorList>
    </citation>
    <scope>IDENTIFICATION</scope>
</reference>
<organism evidence="15 16">
    <name type="scientific">Salarias fasciatus</name>
    <name type="common">Jewelled blenny</name>
    <name type="synonym">Blennius fasciatus</name>
    <dbReference type="NCBI Taxonomy" id="181472"/>
    <lineage>
        <taxon>Eukaryota</taxon>
        <taxon>Metazoa</taxon>
        <taxon>Chordata</taxon>
        <taxon>Craniata</taxon>
        <taxon>Vertebrata</taxon>
        <taxon>Euteleostomi</taxon>
        <taxon>Actinopterygii</taxon>
        <taxon>Neopterygii</taxon>
        <taxon>Teleostei</taxon>
        <taxon>Neoteleostei</taxon>
        <taxon>Acanthomorphata</taxon>
        <taxon>Ovalentaria</taxon>
        <taxon>Blenniimorphae</taxon>
        <taxon>Blenniiformes</taxon>
        <taxon>Blennioidei</taxon>
        <taxon>Blenniidae</taxon>
        <taxon>Salariinae</taxon>
        <taxon>Salarias</taxon>
    </lineage>
</organism>
<evidence type="ECO:0000259" key="14">
    <source>
        <dbReference type="PROSITE" id="PS50157"/>
    </source>
</evidence>
<comment type="subcellular location">
    <subcellularLocation>
        <location evidence="2">Nucleus</location>
    </subcellularLocation>
</comment>
<feature type="compositionally biased region" description="Polar residues" evidence="13">
    <location>
        <begin position="162"/>
        <end position="174"/>
    </location>
</feature>
<dbReference type="GO" id="GO:0005634">
    <property type="term" value="C:nucleus"/>
    <property type="evidence" value="ECO:0007669"/>
    <property type="project" value="UniProtKB-SubCell"/>
</dbReference>
<dbReference type="OMA" id="YPCGMCE"/>
<feature type="compositionally biased region" description="Basic and acidic residues" evidence="13">
    <location>
        <begin position="116"/>
        <end position="130"/>
    </location>
</feature>
<evidence type="ECO:0000256" key="2">
    <source>
        <dbReference type="ARBA" id="ARBA00004123"/>
    </source>
</evidence>
<dbReference type="SUPFAM" id="SSF57667">
    <property type="entry name" value="beta-beta-alpha zinc fingers"/>
    <property type="match status" value="4"/>
</dbReference>
<dbReference type="FunFam" id="3.30.160.60:FF:000771">
    <property type="entry name" value="zinc finger protein 648"/>
    <property type="match status" value="1"/>
</dbReference>
<feature type="domain" description="C2H2-type" evidence="14">
    <location>
        <begin position="361"/>
        <end position="388"/>
    </location>
</feature>
<keyword evidence="16" id="KW-1185">Reference proteome</keyword>
<keyword evidence="6 12" id="KW-0863">Zinc-finger</keyword>
<sequence>MSSVQALREFINERLAAAAGEIFTVFEQTIIQYEEEIDRQRRLFETSCNPHRKLHRTEDSEEEQLSNKETDSILDQEDVEPLEMKDDLVEPGTSQEEDQFLLKQETDIFMRTSADKQAPEPGLEHFHPHSSEVAASQVQRRGKRVVSASTSTTTTTTTTASELNSSRSRPTNSVDDCPASGNPSQAQPDKTCLQCGVCGKTFKRASQMLLHHRVHTGEKPYLCGTCGKTFNHKHHLKNHMIIHTDEKPFFCDICSKGFKHKSSYLSHLKIHRGEKPHACDACGKRFCERSNLLVHMRCHTNERPFFCETCGKSYKYRNYLLVHMRTHTGEKPFLCNTCGKGFRTSSAMHKHAVIHTGEKPFSCIECGKCFSVQDTLLRHMMTHVGPRRFQTQE</sequence>
<evidence type="ECO:0000256" key="13">
    <source>
        <dbReference type="SAM" id="MobiDB-lite"/>
    </source>
</evidence>
<dbReference type="SMART" id="SM00355">
    <property type="entry name" value="ZnF_C2H2"/>
    <property type="match status" value="7"/>
</dbReference>
<feature type="region of interest" description="Disordered" evidence="13">
    <location>
        <begin position="53"/>
        <end position="79"/>
    </location>
</feature>
<keyword evidence="10" id="KW-0804">Transcription</keyword>
<dbReference type="GO" id="GO:0008270">
    <property type="term" value="F:zinc ion binding"/>
    <property type="evidence" value="ECO:0007669"/>
    <property type="project" value="UniProtKB-KW"/>
</dbReference>
<name>A0A672IRR0_SALFA</name>
<dbReference type="Ensembl" id="ENSSFAT00005045064.1">
    <property type="protein sequence ID" value="ENSSFAP00005043515.1"/>
    <property type="gene ID" value="ENSSFAG00005021510.1"/>
</dbReference>
<dbReference type="FunFam" id="3.30.160.60:FF:001370">
    <property type="entry name" value="Zinc finger protein"/>
    <property type="match status" value="1"/>
</dbReference>
<evidence type="ECO:0000256" key="9">
    <source>
        <dbReference type="ARBA" id="ARBA00023125"/>
    </source>
</evidence>
<keyword evidence="5" id="KW-0677">Repeat</keyword>
<dbReference type="Pfam" id="PF00096">
    <property type="entry name" value="zf-C2H2"/>
    <property type="match status" value="5"/>
</dbReference>
<dbReference type="FunFam" id="3.30.160.60:FF:000624">
    <property type="entry name" value="zinc finger protein 697"/>
    <property type="match status" value="1"/>
</dbReference>
<evidence type="ECO:0000256" key="7">
    <source>
        <dbReference type="ARBA" id="ARBA00022833"/>
    </source>
</evidence>
<evidence type="ECO:0000256" key="1">
    <source>
        <dbReference type="ARBA" id="ARBA00003767"/>
    </source>
</evidence>
<evidence type="ECO:0000256" key="6">
    <source>
        <dbReference type="ARBA" id="ARBA00022771"/>
    </source>
</evidence>
<keyword evidence="7" id="KW-0862">Zinc</keyword>
<evidence type="ECO:0000256" key="10">
    <source>
        <dbReference type="ARBA" id="ARBA00023163"/>
    </source>
</evidence>
<dbReference type="Pfam" id="PF12874">
    <property type="entry name" value="zf-met"/>
    <property type="match status" value="1"/>
</dbReference>
<keyword evidence="11" id="KW-0539">Nucleus</keyword>
<feature type="region of interest" description="Disordered" evidence="13">
    <location>
        <begin position="116"/>
        <end position="188"/>
    </location>
</feature>
<proteinExistence type="inferred from homology"/>
<dbReference type="PROSITE" id="PS50157">
    <property type="entry name" value="ZINC_FINGER_C2H2_2"/>
    <property type="match status" value="7"/>
</dbReference>
<gene>
    <name evidence="15" type="primary">LOC115408183</name>
</gene>
<dbReference type="OrthoDB" id="654211at2759"/>
<dbReference type="FunFam" id="3.30.160.60:FF:000663">
    <property type="entry name" value="Zinc finger protein 45"/>
    <property type="match status" value="1"/>
</dbReference>
<accession>A0A672IRR0</accession>
<comment type="similarity">
    <text evidence="3">Belongs to the krueppel C2H2-type zinc-finger protein family.</text>
</comment>
<comment type="function">
    <text evidence="1">May be involved in transcriptional regulation.</text>
</comment>
<evidence type="ECO:0000313" key="16">
    <source>
        <dbReference type="Proteomes" id="UP000472267"/>
    </source>
</evidence>
<dbReference type="PROSITE" id="PS00028">
    <property type="entry name" value="ZINC_FINGER_C2H2_1"/>
    <property type="match status" value="7"/>
</dbReference>
<dbReference type="FunFam" id="3.30.160.60:FF:000966">
    <property type="entry name" value="ZFP90 zinc finger protein"/>
    <property type="match status" value="1"/>
</dbReference>
<keyword evidence="8" id="KW-0805">Transcription regulation</keyword>
<evidence type="ECO:0000256" key="3">
    <source>
        <dbReference type="ARBA" id="ARBA00006991"/>
    </source>
</evidence>
<dbReference type="InterPro" id="IPR036236">
    <property type="entry name" value="Znf_C2H2_sf"/>
</dbReference>
<feature type="domain" description="C2H2-type" evidence="14">
    <location>
        <begin position="221"/>
        <end position="248"/>
    </location>
</feature>
<keyword evidence="4" id="KW-0479">Metal-binding</keyword>
<dbReference type="PANTHER" id="PTHR23235">
    <property type="entry name" value="KRUEPPEL-LIKE TRANSCRIPTION FACTOR"/>
    <property type="match status" value="1"/>
</dbReference>
<dbReference type="GO" id="GO:0000978">
    <property type="term" value="F:RNA polymerase II cis-regulatory region sequence-specific DNA binding"/>
    <property type="evidence" value="ECO:0007669"/>
    <property type="project" value="TreeGrafter"/>
</dbReference>
<evidence type="ECO:0000256" key="8">
    <source>
        <dbReference type="ARBA" id="ARBA00023015"/>
    </source>
</evidence>
<dbReference type="PANTHER" id="PTHR23235:SF142">
    <property type="entry name" value="ZINC FINGER PROTEIN 384"/>
    <property type="match status" value="1"/>
</dbReference>
<dbReference type="InterPro" id="IPR013087">
    <property type="entry name" value="Znf_C2H2_type"/>
</dbReference>
<dbReference type="FunFam" id="3.30.160.60:FF:000557">
    <property type="entry name" value="zinc finger and SCAN domain-containing protein 29"/>
    <property type="match status" value="1"/>
</dbReference>
<feature type="compositionally biased region" description="Low complexity" evidence="13">
    <location>
        <begin position="147"/>
        <end position="161"/>
    </location>
</feature>
<dbReference type="Proteomes" id="UP000472267">
    <property type="component" value="Chromosome 20"/>
</dbReference>
<protein>
    <submittedName>
        <fullName evidence="15">Zinc finger protein GLI4-like</fullName>
    </submittedName>
</protein>
<reference evidence="15" key="2">
    <citation type="submission" date="2025-08" db="UniProtKB">
        <authorList>
            <consortium name="Ensembl"/>
        </authorList>
    </citation>
    <scope>IDENTIFICATION</scope>
</reference>
<evidence type="ECO:0000256" key="5">
    <source>
        <dbReference type="ARBA" id="ARBA00022737"/>
    </source>
</evidence>
<feature type="domain" description="C2H2-type" evidence="14">
    <location>
        <begin position="249"/>
        <end position="276"/>
    </location>
</feature>
<dbReference type="AlphaFoldDB" id="A0A672IRR0"/>
<feature type="domain" description="C2H2-type" evidence="14">
    <location>
        <begin position="333"/>
        <end position="360"/>
    </location>
</feature>
<dbReference type="Gene3D" id="3.30.160.60">
    <property type="entry name" value="Classic Zinc Finger"/>
    <property type="match status" value="7"/>
</dbReference>
<feature type="domain" description="C2H2-type" evidence="14">
    <location>
        <begin position="193"/>
        <end position="220"/>
    </location>
</feature>
<keyword evidence="9" id="KW-0238">DNA-binding</keyword>
<reference evidence="15" key="1">
    <citation type="submission" date="2019-06" db="EMBL/GenBank/DDBJ databases">
        <authorList>
            <consortium name="Wellcome Sanger Institute Data Sharing"/>
        </authorList>
    </citation>
    <scope>NUCLEOTIDE SEQUENCE [LARGE SCALE GENOMIC DNA]</scope>
</reference>
<feature type="domain" description="C2H2-type" evidence="14">
    <location>
        <begin position="305"/>
        <end position="332"/>
    </location>
</feature>
<dbReference type="GO" id="GO:0000981">
    <property type="term" value="F:DNA-binding transcription factor activity, RNA polymerase II-specific"/>
    <property type="evidence" value="ECO:0007669"/>
    <property type="project" value="TreeGrafter"/>
</dbReference>
<evidence type="ECO:0000256" key="4">
    <source>
        <dbReference type="ARBA" id="ARBA00022723"/>
    </source>
</evidence>
<evidence type="ECO:0000256" key="12">
    <source>
        <dbReference type="PROSITE-ProRule" id="PRU00042"/>
    </source>
</evidence>